<dbReference type="SMART" id="SM00490">
    <property type="entry name" value="HELICc"/>
    <property type="match status" value="1"/>
</dbReference>
<dbReference type="Ensembl" id="ENSEBUT00000025637.1">
    <property type="protein sequence ID" value="ENSEBUP00000025061.1"/>
    <property type="gene ID" value="ENSEBUG00000015433.1"/>
</dbReference>
<reference evidence="6" key="1">
    <citation type="submission" date="2025-08" db="UniProtKB">
        <authorList>
            <consortium name="Ensembl"/>
        </authorList>
    </citation>
    <scope>IDENTIFICATION</scope>
</reference>
<dbReference type="InterPro" id="IPR001650">
    <property type="entry name" value="Helicase_C-like"/>
</dbReference>
<feature type="domain" description="Helicase ATP-binding" evidence="4">
    <location>
        <begin position="369"/>
        <end position="530"/>
    </location>
</feature>
<keyword evidence="2" id="KW-0067">ATP-binding</keyword>
<feature type="transmembrane region" description="Helical" evidence="3">
    <location>
        <begin position="355"/>
        <end position="374"/>
    </location>
</feature>
<dbReference type="AlphaFoldDB" id="A0A8C4X0T0"/>
<dbReference type="GO" id="GO:0016787">
    <property type="term" value="F:hydrolase activity"/>
    <property type="evidence" value="ECO:0007669"/>
    <property type="project" value="UniProtKB-KW"/>
</dbReference>
<keyword evidence="3" id="KW-1133">Transmembrane helix</keyword>
<dbReference type="PROSITE" id="PS51194">
    <property type="entry name" value="HELICASE_CTER"/>
    <property type="match status" value="1"/>
</dbReference>
<dbReference type="GO" id="GO:0004386">
    <property type="term" value="F:helicase activity"/>
    <property type="evidence" value="ECO:0007669"/>
    <property type="project" value="UniProtKB-KW"/>
</dbReference>
<reference evidence="6" key="2">
    <citation type="submission" date="2025-09" db="UniProtKB">
        <authorList>
            <consortium name="Ensembl"/>
        </authorList>
    </citation>
    <scope>IDENTIFICATION</scope>
</reference>
<keyword evidence="2" id="KW-0347">Helicase</keyword>
<dbReference type="SUPFAM" id="SSF52540">
    <property type="entry name" value="P-loop containing nucleoside triphosphate hydrolases"/>
    <property type="match status" value="1"/>
</dbReference>
<sequence length="711" mass="80841">CDNLPKQMYCVSRKYRPLFQMGWPTGLFIYLFDFIFCNPYFTFSISQDVYQSLHATGFIHEHIDTAMTATLAYGGDLRTALDWLCLNLPDGTPFTKSLLLFEIVKCLYSMLDFERIATMTNCFIKGHIPVMHQTRHAFLYKDDRYLMLAAKLLDERERGAEAVAREDLATKQDARHCIRSLLAGKMIRGVQDVRIFEYSKKNWTAKSPKQFLIDWCRKYLPRSPAPSFHKVPSGQYWRARVRVDRKKEGGLLEVCPTILCEDSMQAQHLGATLALWHLCRGQSIHQLLPPPYRSVWMEWKAEDSARAKQAVADSNRPRDVLIARLQSQLKHGISVSNQVSLDCHSGLYNDICLHIVYLNCVLFFFLLFFPLYTMPSSMLVTKLKETSSFSAGANAVNGMVVCTQPRRISAITLARRVNEELGCPDEPGGQHSLVGYQVRLDRAVSSSTRLLYCTAGVLLRKLQVEPEQHTVTHIVLDEVHERSVQSDFLLLLLRLLRRRRPDLHLLLMSATADCTKFSSYLGHCPVVSVPGRTHPVQVKLPLSDRLWYCRMCENAFDLVPMFLPAESTPALCSLNGAVLVFLPGMTDIQELHNLLKQTPFTPWQFSSFSQIVLSTNIAETGITIPDVVFVVDTGRVKQKCYNEGQQLSVLAETFVSKASAAQRQGRAGRVRPGICYRLYTRFCKFTSRIHRPSAFLSLQTSGHVLVILYTY</sequence>
<organism evidence="6 7">
    <name type="scientific">Eptatretus burgeri</name>
    <name type="common">Inshore hagfish</name>
    <dbReference type="NCBI Taxonomy" id="7764"/>
    <lineage>
        <taxon>Eukaryota</taxon>
        <taxon>Metazoa</taxon>
        <taxon>Chordata</taxon>
        <taxon>Craniata</taxon>
        <taxon>Vertebrata</taxon>
        <taxon>Cyclostomata</taxon>
        <taxon>Myxini</taxon>
        <taxon>Myxiniformes</taxon>
        <taxon>Myxinidae</taxon>
        <taxon>Eptatretinae</taxon>
        <taxon>Eptatretus</taxon>
    </lineage>
</organism>
<evidence type="ECO:0000313" key="6">
    <source>
        <dbReference type="Ensembl" id="ENSEBUP00000025061.1"/>
    </source>
</evidence>
<dbReference type="PROSITE" id="PS51192">
    <property type="entry name" value="HELICASE_ATP_BIND_1"/>
    <property type="match status" value="1"/>
</dbReference>
<keyword evidence="3" id="KW-0472">Membrane</keyword>
<dbReference type="InterPro" id="IPR056328">
    <property type="entry name" value="DSRM_DHX29"/>
</dbReference>
<dbReference type="InterPro" id="IPR027417">
    <property type="entry name" value="P-loop_NTPase"/>
</dbReference>
<dbReference type="FunFam" id="3.40.50.300:FF:001922">
    <property type="entry name" value="DEAH (Asp-Glu-Ala-His) box polypeptide 29"/>
    <property type="match status" value="1"/>
</dbReference>
<keyword evidence="3" id="KW-0812">Transmembrane</keyword>
<evidence type="ECO:0000256" key="2">
    <source>
        <dbReference type="ARBA" id="ARBA00022806"/>
    </source>
</evidence>
<dbReference type="SMART" id="SM00487">
    <property type="entry name" value="DEXDc"/>
    <property type="match status" value="1"/>
</dbReference>
<name>A0A8C4X0T0_EPTBU</name>
<evidence type="ECO:0000313" key="7">
    <source>
        <dbReference type="Proteomes" id="UP000694388"/>
    </source>
</evidence>
<evidence type="ECO:0008006" key="8">
    <source>
        <dbReference type="Google" id="ProtNLM"/>
    </source>
</evidence>
<feature type="transmembrane region" description="Helical" evidence="3">
    <location>
        <begin position="21"/>
        <end position="41"/>
    </location>
</feature>
<keyword evidence="2" id="KW-0547">Nucleotide-binding</keyword>
<feature type="domain" description="Helicase C-terminal" evidence="5">
    <location>
        <begin position="534"/>
        <end position="711"/>
    </location>
</feature>
<protein>
    <recommendedName>
        <fullName evidence="8">RNA helicase</fullName>
    </recommendedName>
</protein>
<dbReference type="GeneTree" id="ENSGT00940000157286"/>
<accession>A0A8C4X0T0</accession>
<dbReference type="Pfam" id="PF24899">
    <property type="entry name" value="UBA_DHX29"/>
    <property type="match status" value="1"/>
</dbReference>
<keyword evidence="1" id="KW-0378">Hydrolase</keyword>
<dbReference type="InterPro" id="IPR014001">
    <property type="entry name" value="Helicase_ATP-bd"/>
</dbReference>
<dbReference type="PANTHER" id="PTHR18934:SF264">
    <property type="entry name" value="ATP-DEPENDENT RNA HELICASE DHX29"/>
    <property type="match status" value="1"/>
</dbReference>
<dbReference type="CDD" id="cd18791">
    <property type="entry name" value="SF2_C_RHA"/>
    <property type="match status" value="1"/>
</dbReference>
<dbReference type="Pfam" id="PF24385">
    <property type="entry name" value="DSRM_DHX29"/>
    <property type="match status" value="1"/>
</dbReference>
<dbReference type="GO" id="GO:0003723">
    <property type="term" value="F:RNA binding"/>
    <property type="evidence" value="ECO:0007669"/>
    <property type="project" value="TreeGrafter"/>
</dbReference>
<keyword evidence="7" id="KW-1185">Reference proteome</keyword>
<dbReference type="Proteomes" id="UP000694388">
    <property type="component" value="Unplaced"/>
</dbReference>
<dbReference type="PANTHER" id="PTHR18934">
    <property type="entry name" value="ATP-DEPENDENT RNA HELICASE"/>
    <property type="match status" value="1"/>
</dbReference>
<proteinExistence type="predicted"/>
<evidence type="ECO:0000256" key="3">
    <source>
        <dbReference type="SAM" id="Phobius"/>
    </source>
</evidence>
<evidence type="ECO:0000259" key="5">
    <source>
        <dbReference type="PROSITE" id="PS51194"/>
    </source>
</evidence>
<dbReference type="Gene3D" id="3.40.50.300">
    <property type="entry name" value="P-loop containing nucleotide triphosphate hydrolases"/>
    <property type="match status" value="2"/>
</dbReference>
<dbReference type="InterPro" id="IPR056890">
    <property type="entry name" value="UBA_DHX29-like"/>
</dbReference>
<dbReference type="Pfam" id="PF00271">
    <property type="entry name" value="Helicase_C"/>
    <property type="match status" value="1"/>
</dbReference>
<evidence type="ECO:0000256" key="1">
    <source>
        <dbReference type="ARBA" id="ARBA00022801"/>
    </source>
</evidence>
<evidence type="ECO:0000259" key="4">
    <source>
        <dbReference type="PROSITE" id="PS51192"/>
    </source>
</evidence>